<dbReference type="InterPro" id="IPR011856">
    <property type="entry name" value="tRNA_endonuc-like_dom_sf"/>
</dbReference>
<evidence type="ECO:0000313" key="3">
    <source>
        <dbReference type="Proteomes" id="UP000178659"/>
    </source>
</evidence>
<dbReference type="EMBL" id="MHCC01000009">
    <property type="protein sequence ID" value="OGY13801.1"/>
    <property type="molecule type" value="Genomic_DNA"/>
</dbReference>
<reference evidence="2 3" key="1">
    <citation type="journal article" date="2016" name="Nat. Commun.">
        <title>Thousands of microbial genomes shed light on interconnected biogeochemical processes in an aquifer system.</title>
        <authorList>
            <person name="Anantharaman K."/>
            <person name="Brown C.T."/>
            <person name="Hug L.A."/>
            <person name="Sharon I."/>
            <person name="Castelle C.J."/>
            <person name="Probst A.J."/>
            <person name="Thomas B.C."/>
            <person name="Singh A."/>
            <person name="Wilkins M.J."/>
            <person name="Karaoz U."/>
            <person name="Brodie E.L."/>
            <person name="Williams K.H."/>
            <person name="Hubbard S.S."/>
            <person name="Banfield J.F."/>
        </authorList>
    </citation>
    <scope>NUCLEOTIDE SEQUENCE [LARGE SCALE GENOMIC DNA]</scope>
</reference>
<sequence>MALFKINGTTVKKITAKDLDLERNLQVLFEANLNELLNIAFLSHEFPTSFGGRIDTLGIDKDGAPCIIEYKKNQNDSVINQGLSYLYWLLDHKADFEKICQNKKIGIEIDWDSPRVICIAESYNKFDLDTVNILPINVELWRYRIYDENILFLEPENFQKVRVSTANIVRKSKHDKEKQQIIQKNYSVDEHLEKAGEDIKSLFFKLREKIISLDTEIKEEPQKHYIAYKLSTNFADIEVYRNQLKIFINVKSGQLIDHESIARDMESPKHIGHHGNGDYEVRLESENNLDAVFSLIKQSYDVNK</sequence>
<feature type="domain" description="DUF5655" evidence="1">
    <location>
        <begin position="188"/>
        <end position="303"/>
    </location>
</feature>
<evidence type="ECO:0000313" key="2">
    <source>
        <dbReference type="EMBL" id="OGY13801.1"/>
    </source>
</evidence>
<dbReference type="Gene3D" id="3.40.1350.10">
    <property type="match status" value="1"/>
</dbReference>
<name>A0A1G1VEK8_9BACT</name>
<accession>A0A1G1VEK8</accession>
<dbReference type="Pfam" id="PF18899">
    <property type="entry name" value="DUF5655"/>
    <property type="match status" value="1"/>
</dbReference>
<dbReference type="Proteomes" id="UP000178659">
    <property type="component" value="Unassembled WGS sequence"/>
</dbReference>
<evidence type="ECO:0000259" key="1">
    <source>
        <dbReference type="Pfam" id="PF18899"/>
    </source>
</evidence>
<proteinExistence type="predicted"/>
<dbReference type="GO" id="GO:0003676">
    <property type="term" value="F:nucleic acid binding"/>
    <property type="evidence" value="ECO:0007669"/>
    <property type="project" value="InterPro"/>
</dbReference>
<gene>
    <name evidence="2" type="ORF">A3A77_04915</name>
</gene>
<protein>
    <recommendedName>
        <fullName evidence="1">DUF5655 domain-containing protein</fullName>
    </recommendedName>
</protein>
<dbReference type="InterPro" id="IPR043714">
    <property type="entry name" value="DUF5655"/>
</dbReference>
<dbReference type="AlphaFoldDB" id="A0A1G1VEK8"/>
<comment type="caution">
    <text evidence="2">The sequence shown here is derived from an EMBL/GenBank/DDBJ whole genome shotgun (WGS) entry which is preliminary data.</text>
</comment>
<organism evidence="2 3">
    <name type="scientific">Candidatus Blackburnbacteria bacterium RIFCSPLOWO2_01_FULL_40_20</name>
    <dbReference type="NCBI Taxonomy" id="1797519"/>
    <lineage>
        <taxon>Bacteria</taxon>
        <taxon>Candidatus Blackburniibacteriota</taxon>
    </lineage>
</organism>